<dbReference type="EMBL" id="JANDBC010000003">
    <property type="protein sequence ID" value="MCP9292498.1"/>
    <property type="molecule type" value="Genomic_DNA"/>
</dbReference>
<dbReference type="Pfam" id="PF09912">
    <property type="entry name" value="DUF2141"/>
    <property type="match status" value="1"/>
</dbReference>
<dbReference type="InterPro" id="IPR018673">
    <property type="entry name" value="DUF2141"/>
</dbReference>
<dbReference type="RefSeq" id="WP_255135388.1">
    <property type="nucleotide sequence ID" value="NZ_JANDBC010000003.1"/>
</dbReference>
<feature type="chain" id="PRO_5040826883" evidence="1">
    <location>
        <begin position="20"/>
        <end position="150"/>
    </location>
</feature>
<reference evidence="2" key="1">
    <citation type="submission" date="2022-06" db="EMBL/GenBank/DDBJ databases">
        <title>Gracilimonas sp. CAU 1638 isolated from sea sediment.</title>
        <authorList>
            <person name="Kim W."/>
        </authorList>
    </citation>
    <scope>NUCLEOTIDE SEQUENCE</scope>
    <source>
        <strain evidence="2">CAU 1638</strain>
    </source>
</reference>
<keyword evidence="3" id="KW-1185">Reference proteome</keyword>
<accession>A0A9X2RHN1</accession>
<evidence type="ECO:0000313" key="2">
    <source>
        <dbReference type="EMBL" id="MCP9292498.1"/>
    </source>
</evidence>
<dbReference type="Proteomes" id="UP001139125">
    <property type="component" value="Unassembled WGS sequence"/>
</dbReference>
<organism evidence="2 3">
    <name type="scientific">Gracilimonas sediminicola</name>
    <dbReference type="NCBI Taxonomy" id="2952158"/>
    <lineage>
        <taxon>Bacteria</taxon>
        <taxon>Pseudomonadati</taxon>
        <taxon>Balneolota</taxon>
        <taxon>Balneolia</taxon>
        <taxon>Balneolales</taxon>
        <taxon>Balneolaceae</taxon>
        <taxon>Gracilimonas</taxon>
    </lineage>
</organism>
<dbReference type="AlphaFoldDB" id="A0A9X2RHN1"/>
<protein>
    <submittedName>
        <fullName evidence="2">DUF2141 domain-containing protein</fullName>
    </submittedName>
</protein>
<evidence type="ECO:0000256" key="1">
    <source>
        <dbReference type="SAM" id="SignalP"/>
    </source>
</evidence>
<evidence type="ECO:0000313" key="3">
    <source>
        <dbReference type="Proteomes" id="UP001139125"/>
    </source>
</evidence>
<sequence length="150" mass="17306">MKHFLFLSAFLLTSFTLWAQEISYPEDERRMSTFELKIEGIDRVEGEIRIALFDSEKEYNKKENPLYAVVLSVDDETITWSQDSLYFGEYAIAVYHDKNENGELDSNLLGIPKEAYGFSNNARGRFGPASWKDAHFSINSERSTMAIEIK</sequence>
<comment type="caution">
    <text evidence="2">The sequence shown here is derived from an EMBL/GenBank/DDBJ whole genome shotgun (WGS) entry which is preliminary data.</text>
</comment>
<name>A0A9X2RHN1_9BACT</name>
<feature type="signal peptide" evidence="1">
    <location>
        <begin position="1"/>
        <end position="19"/>
    </location>
</feature>
<keyword evidence="1" id="KW-0732">Signal</keyword>
<proteinExistence type="predicted"/>
<gene>
    <name evidence="2" type="ORF">NM125_13000</name>
</gene>